<organism evidence="2 3">
    <name type="scientific">Apiosordaria backusii</name>
    <dbReference type="NCBI Taxonomy" id="314023"/>
    <lineage>
        <taxon>Eukaryota</taxon>
        <taxon>Fungi</taxon>
        <taxon>Dikarya</taxon>
        <taxon>Ascomycota</taxon>
        <taxon>Pezizomycotina</taxon>
        <taxon>Sordariomycetes</taxon>
        <taxon>Sordariomycetidae</taxon>
        <taxon>Sordariales</taxon>
        <taxon>Lasiosphaeriaceae</taxon>
        <taxon>Apiosordaria</taxon>
    </lineage>
</organism>
<sequence>MKQSLINLVALLFIPFILALPTPEESVTQVEQGSNTPAAADVNAGGGIPKCKTQGLSDFCLSNTNKPYCDASGFHNNMMAQCEKHCWCE</sequence>
<accession>A0AA40B2D3</accession>
<keyword evidence="3" id="KW-1185">Reference proteome</keyword>
<dbReference type="EMBL" id="JAUKTV010000010">
    <property type="protein sequence ID" value="KAK0726374.1"/>
    <property type="molecule type" value="Genomic_DNA"/>
</dbReference>
<evidence type="ECO:0000256" key="1">
    <source>
        <dbReference type="SAM" id="SignalP"/>
    </source>
</evidence>
<evidence type="ECO:0000313" key="3">
    <source>
        <dbReference type="Proteomes" id="UP001172159"/>
    </source>
</evidence>
<gene>
    <name evidence="2" type="ORF">B0T21DRAFT_336687</name>
</gene>
<proteinExistence type="predicted"/>
<reference evidence="2" key="1">
    <citation type="submission" date="2023-06" db="EMBL/GenBank/DDBJ databases">
        <title>Genome-scale phylogeny and comparative genomics of the fungal order Sordariales.</title>
        <authorList>
            <consortium name="Lawrence Berkeley National Laboratory"/>
            <person name="Hensen N."/>
            <person name="Bonometti L."/>
            <person name="Westerberg I."/>
            <person name="Brannstrom I.O."/>
            <person name="Guillou S."/>
            <person name="Cros-Aarteil S."/>
            <person name="Calhoun S."/>
            <person name="Haridas S."/>
            <person name="Kuo A."/>
            <person name="Mondo S."/>
            <person name="Pangilinan J."/>
            <person name="Riley R."/>
            <person name="Labutti K."/>
            <person name="Andreopoulos B."/>
            <person name="Lipzen A."/>
            <person name="Chen C."/>
            <person name="Yanf M."/>
            <person name="Daum C."/>
            <person name="Ng V."/>
            <person name="Clum A."/>
            <person name="Steindorff A."/>
            <person name="Ohm R."/>
            <person name="Martin F."/>
            <person name="Silar P."/>
            <person name="Natvig D."/>
            <person name="Lalanne C."/>
            <person name="Gautier V."/>
            <person name="Ament-Velasquez S.L."/>
            <person name="Kruys A."/>
            <person name="Hutchinson M.I."/>
            <person name="Powell A.J."/>
            <person name="Barry K."/>
            <person name="Miller A.N."/>
            <person name="Grigoriev I.V."/>
            <person name="Debuchy R."/>
            <person name="Gladieux P."/>
            <person name="Thoren M.H."/>
            <person name="Johannesson H."/>
        </authorList>
    </citation>
    <scope>NUCLEOTIDE SEQUENCE</scope>
    <source>
        <strain evidence="2">CBS 540.89</strain>
    </source>
</reference>
<evidence type="ECO:0000313" key="2">
    <source>
        <dbReference type="EMBL" id="KAK0726374.1"/>
    </source>
</evidence>
<name>A0AA40B2D3_9PEZI</name>
<dbReference type="Proteomes" id="UP001172159">
    <property type="component" value="Unassembled WGS sequence"/>
</dbReference>
<comment type="caution">
    <text evidence="2">The sequence shown here is derived from an EMBL/GenBank/DDBJ whole genome shotgun (WGS) entry which is preliminary data.</text>
</comment>
<dbReference type="AlphaFoldDB" id="A0AA40B2D3"/>
<protein>
    <submittedName>
        <fullName evidence="2">Uncharacterized protein</fullName>
    </submittedName>
</protein>
<feature type="signal peptide" evidence="1">
    <location>
        <begin position="1"/>
        <end position="19"/>
    </location>
</feature>
<keyword evidence="1" id="KW-0732">Signal</keyword>
<feature type="chain" id="PRO_5041381381" evidence="1">
    <location>
        <begin position="20"/>
        <end position="89"/>
    </location>
</feature>